<feature type="transmembrane region" description="Helical" evidence="2">
    <location>
        <begin position="112"/>
        <end position="135"/>
    </location>
</feature>
<dbReference type="OMA" id="IGCHTKN"/>
<accession>L7JTZ2</accession>
<dbReference type="InParanoid" id="L7JTZ2"/>
<dbReference type="VEuPathDB" id="MicrosporidiaDB:THOM_2880"/>
<reference evidence="3 4" key="1">
    <citation type="journal article" date="2012" name="PLoS Pathog.">
        <title>The genome of the obligate intracellular parasite Trachipleistophora hominis: new insights into microsporidian genome dynamics and reductive evolution.</title>
        <authorList>
            <person name="Heinz E."/>
            <person name="Williams T.A."/>
            <person name="Nakjang S."/>
            <person name="Noel C.J."/>
            <person name="Swan D.C."/>
            <person name="Goldberg A.V."/>
            <person name="Harris S.R."/>
            <person name="Weinmaier T."/>
            <person name="Markert S."/>
            <person name="Becher D."/>
            <person name="Bernhardt J."/>
            <person name="Dagan T."/>
            <person name="Hacker C."/>
            <person name="Lucocq J.M."/>
            <person name="Schweder T."/>
            <person name="Rattei T."/>
            <person name="Hall N."/>
            <person name="Hirt R.P."/>
            <person name="Embley T.M."/>
        </authorList>
    </citation>
    <scope>NUCLEOTIDE SEQUENCE [LARGE SCALE GENOMIC DNA]</scope>
</reference>
<name>L7JTZ2_TRAHO</name>
<protein>
    <submittedName>
        <fullName evidence="3">Uncharacterized protein</fullName>
    </submittedName>
</protein>
<keyword evidence="4" id="KW-1185">Reference proteome</keyword>
<proteinExistence type="predicted"/>
<dbReference type="AlphaFoldDB" id="L7JTZ2"/>
<gene>
    <name evidence="3" type="ORF">THOM_2880</name>
</gene>
<keyword evidence="2" id="KW-0812">Transmembrane</keyword>
<keyword evidence="2" id="KW-0472">Membrane</keyword>
<keyword evidence="2" id="KW-1133">Transmembrane helix</keyword>
<evidence type="ECO:0000256" key="2">
    <source>
        <dbReference type="SAM" id="Phobius"/>
    </source>
</evidence>
<dbReference type="OrthoDB" id="10299261at2759"/>
<evidence type="ECO:0000313" key="3">
    <source>
        <dbReference type="EMBL" id="ELQ74197.1"/>
    </source>
</evidence>
<feature type="coiled-coil region" evidence="1">
    <location>
        <begin position="35"/>
        <end position="62"/>
    </location>
</feature>
<dbReference type="Proteomes" id="UP000011185">
    <property type="component" value="Unassembled WGS sequence"/>
</dbReference>
<evidence type="ECO:0000256" key="1">
    <source>
        <dbReference type="SAM" id="Coils"/>
    </source>
</evidence>
<evidence type="ECO:0000313" key="4">
    <source>
        <dbReference type="Proteomes" id="UP000011185"/>
    </source>
</evidence>
<dbReference type="EMBL" id="JH994062">
    <property type="protein sequence ID" value="ELQ74197.1"/>
    <property type="molecule type" value="Genomic_DNA"/>
</dbReference>
<sequence>MDVHVGKTIKILIGCHTKNMCAVKRSILTLLKLDRNEFTTVIKAVQNKLKEYEMRLIGITKNEIVPIENAEKFFITKYYNINEIKRRRISDLDENRGNDATVKSAGALLREYHAVFVIIFLESGIITLDRLLYFVRKLKFGANMEDVVYQMKRMHYLMFFKRDDIMVVTYDWRFNAEFPHYNPALALENFCTNLE</sequence>
<keyword evidence="1" id="KW-0175">Coiled coil</keyword>
<organism evidence="3 4">
    <name type="scientific">Trachipleistophora hominis</name>
    <name type="common">Microsporidian parasite</name>
    <dbReference type="NCBI Taxonomy" id="72359"/>
    <lineage>
        <taxon>Eukaryota</taxon>
        <taxon>Fungi</taxon>
        <taxon>Fungi incertae sedis</taxon>
        <taxon>Microsporidia</taxon>
        <taxon>Pleistophoridae</taxon>
        <taxon>Trachipleistophora</taxon>
    </lineage>
</organism>
<dbReference type="HOGENOM" id="CLU_1397221_0_0_1"/>